<reference evidence="2" key="1">
    <citation type="submission" date="2022-12" db="EMBL/GenBank/DDBJ databases">
        <authorList>
            <person name="Webb A."/>
        </authorList>
    </citation>
    <scope>NUCLEOTIDE SEQUENCE</scope>
    <source>
        <strain evidence="2">Hp1</strain>
    </source>
</reference>
<feature type="compositionally biased region" description="Low complexity" evidence="1">
    <location>
        <begin position="46"/>
        <end position="58"/>
    </location>
</feature>
<keyword evidence="3" id="KW-1185">Reference proteome</keyword>
<comment type="caution">
    <text evidence="2">The sequence shown here is derived from an EMBL/GenBank/DDBJ whole genome shotgun (WGS) entry which is preliminary data.</text>
</comment>
<name>A0AAV0THQ3_HYABA</name>
<gene>
    <name evidence="2" type="ORF">HBR001_LOCUS2241</name>
</gene>
<evidence type="ECO:0000313" key="3">
    <source>
        <dbReference type="Proteomes" id="UP001162031"/>
    </source>
</evidence>
<dbReference type="Proteomes" id="UP001162031">
    <property type="component" value="Unassembled WGS sequence"/>
</dbReference>
<feature type="region of interest" description="Disordered" evidence="1">
    <location>
        <begin position="140"/>
        <end position="162"/>
    </location>
</feature>
<sequence length="212" mass="23429">MPLPLPYFGAFEDAVRGTTRVTSSSSSYNHHNHNRLSPVSSPAMTGEPWSESVSASSGGRSGGPRSQRDDSLTTSRQCLDKELKGDPHPKEVPVTSEDVIRLVDVVLSPDFVDRLAAEQSRWQFWVDIREMYIALLSRQHPPGSAGSRAERNSVGTGGSATNSRKWSSVQLWEIWKELTFAYTKTCFEFITAGMNKSEQICISLLLAEGHVD</sequence>
<feature type="region of interest" description="Disordered" evidence="1">
    <location>
        <begin position="22"/>
        <end position="74"/>
    </location>
</feature>
<protein>
    <recommendedName>
        <fullName evidence="4">RxLR effector candidate protein</fullName>
    </recommendedName>
</protein>
<evidence type="ECO:0000313" key="2">
    <source>
        <dbReference type="EMBL" id="CAI5719691.1"/>
    </source>
</evidence>
<dbReference type="AlphaFoldDB" id="A0AAV0THQ3"/>
<evidence type="ECO:0008006" key="4">
    <source>
        <dbReference type="Google" id="ProtNLM"/>
    </source>
</evidence>
<dbReference type="EMBL" id="CANTFL010000251">
    <property type="protein sequence ID" value="CAI5719691.1"/>
    <property type="molecule type" value="Genomic_DNA"/>
</dbReference>
<organism evidence="2 3">
    <name type="scientific">Hyaloperonospora brassicae</name>
    <name type="common">Brassica downy mildew</name>
    <name type="synonym">Peronospora brassicae</name>
    <dbReference type="NCBI Taxonomy" id="162125"/>
    <lineage>
        <taxon>Eukaryota</taxon>
        <taxon>Sar</taxon>
        <taxon>Stramenopiles</taxon>
        <taxon>Oomycota</taxon>
        <taxon>Peronosporomycetes</taxon>
        <taxon>Peronosporales</taxon>
        <taxon>Peronosporaceae</taxon>
        <taxon>Hyaloperonospora</taxon>
    </lineage>
</organism>
<evidence type="ECO:0000256" key="1">
    <source>
        <dbReference type="SAM" id="MobiDB-lite"/>
    </source>
</evidence>
<accession>A0AAV0THQ3</accession>
<proteinExistence type="predicted"/>